<dbReference type="SUPFAM" id="SSF53383">
    <property type="entry name" value="PLP-dependent transferases"/>
    <property type="match status" value="1"/>
</dbReference>
<dbReference type="Pfam" id="PF00155">
    <property type="entry name" value="Aminotran_1_2"/>
    <property type="match status" value="1"/>
</dbReference>
<dbReference type="FunCoup" id="B4D720">
    <property type="interactions" value="489"/>
</dbReference>
<dbReference type="GO" id="GO:0030170">
    <property type="term" value="F:pyridoxal phosphate binding"/>
    <property type="evidence" value="ECO:0007669"/>
    <property type="project" value="InterPro"/>
</dbReference>
<dbReference type="InterPro" id="IPR015424">
    <property type="entry name" value="PyrdxlP-dep_Trfase"/>
</dbReference>
<dbReference type="InterPro" id="IPR015422">
    <property type="entry name" value="PyrdxlP-dep_Trfase_small"/>
</dbReference>
<evidence type="ECO:0000256" key="8">
    <source>
        <dbReference type="ARBA" id="ARBA00047481"/>
    </source>
</evidence>
<evidence type="ECO:0000256" key="1">
    <source>
        <dbReference type="ARBA" id="ARBA00001933"/>
    </source>
</evidence>
<evidence type="ECO:0000256" key="3">
    <source>
        <dbReference type="ARBA" id="ARBA00007970"/>
    </source>
</evidence>
<dbReference type="Gene3D" id="3.40.640.10">
    <property type="entry name" value="Type I PLP-dependent aspartate aminotransferase-like (Major domain)"/>
    <property type="match status" value="1"/>
</dbReference>
<evidence type="ECO:0000256" key="2">
    <source>
        <dbReference type="ARBA" id="ARBA00005011"/>
    </source>
</evidence>
<evidence type="ECO:0000313" key="12">
    <source>
        <dbReference type="Proteomes" id="UP000005824"/>
    </source>
</evidence>
<reference evidence="11 12" key="1">
    <citation type="journal article" date="2011" name="J. Bacteriol.">
        <title>Genome sequence of Chthoniobacter flavus Ellin428, an aerobic heterotrophic soil bacterium.</title>
        <authorList>
            <person name="Kant R."/>
            <person name="van Passel M.W."/>
            <person name="Palva A."/>
            <person name="Lucas S."/>
            <person name="Lapidus A."/>
            <person name="Glavina Del Rio T."/>
            <person name="Dalin E."/>
            <person name="Tice H."/>
            <person name="Bruce D."/>
            <person name="Goodwin L."/>
            <person name="Pitluck S."/>
            <person name="Larimer F.W."/>
            <person name="Land M.L."/>
            <person name="Hauser L."/>
            <person name="Sangwan P."/>
            <person name="de Vos W.M."/>
            <person name="Janssen P.H."/>
            <person name="Smidt H."/>
        </authorList>
    </citation>
    <scope>NUCLEOTIDE SEQUENCE [LARGE SCALE GENOMIC DNA]</scope>
    <source>
        <strain evidence="11 12">Ellin428</strain>
    </source>
</reference>
<evidence type="ECO:0000259" key="10">
    <source>
        <dbReference type="Pfam" id="PF00155"/>
    </source>
</evidence>
<evidence type="ECO:0000256" key="4">
    <source>
        <dbReference type="ARBA" id="ARBA00011738"/>
    </source>
</evidence>
<dbReference type="PANTHER" id="PTHR43643:SF3">
    <property type="entry name" value="HISTIDINOL-PHOSPHATE AMINOTRANSFERASE"/>
    <property type="match status" value="1"/>
</dbReference>
<evidence type="ECO:0000256" key="5">
    <source>
        <dbReference type="ARBA" id="ARBA00022576"/>
    </source>
</evidence>
<dbReference type="EMBL" id="ABVL01000017">
    <property type="protein sequence ID" value="EDY17671.1"/>
    <property type="molecule type" value="Genomic_DNA"/>
</dbReference>
<dbReference type="InParanoid" id="B4D720"/>
<dbReference type="AlphaFoldDB" id="B4D720"/>
<dbReference type="CDD" id="cd00609">
    <property type="entry name" value="AAT_like"/>
    <property type="match status" value="1"/>
</dbReference>
<accession>B4D720</accession>
<dbReference type="InterPro" id="IPR005861">
    <property type="entry name" value="HisP_aminotrans"/>
</dbReference>
<dbReference type="Gene3D" id="3.90.1150.10">
    <property type="entry name" value="Aspartate Aminotransferase, domain 1"/>
    <property type="match status" value="1"/>
</dbReference>
<dbReference type="UniPathway" id="UPA00031">
    <property type="reaction ID" value="UER00012"/>
</dbReference>
<dbReference type="GO" id="GO:0004400">
    <property type="term" value="F:histidinol-phosphate transaminase activity"/>
    <property type="evidence" value="ECO:0007669"/>
    <property type="project" value="UniProtKB-UniRule"/>
</dbReference>
<name>B4D720_9BACT</name>
<evidence type="ECO:0000256" key="7">
    <source>
        <dbReference type="ARBA" id="ARBA00022898"/>
    </source>
</evidence>
<dbReference type="eggNOG" id="COG0079">
    <property type="taxonomic scope" value="Bacteria"/>
</dbReference>
<keyword evidence="9" id="KW-0028">Amino-acid biosynthesis</keyword>
<comment type="similarity">
    <text evidence="3 9">Belongs to the class-II pyridoxal-phosphate-dependent aminotransferase family. Histidinol-phosphate aminotransferase subfamily.</text>
</comment>
<comment type="catalytic activity">
    <reaction evidence="8 9">
        <text>L-histidinol phosphate + 2-oxoglutarate = 3-(imidazol-4-yl)-2-oxopropyl phosphate + L-glutamate</text>
        <dbReference type="Rhea" id="RHEA:23744"/>
        <dbReference type="ChEBI" id="CHEBI:16810"/>
        <dbReference type="ChEBI" id="CHEBI:29985"/>
        <dbReference type="ChEBI" id="CHEBI:57766"/>
        <dbReference type="ChEBI" id="CHEBI:57980"/>
        <dbReference type="EC" id="2.6.1.9"/>
    </reaction>
</comment>
<dbReference type="Proteomes" id="UP000005824">
    <property type="component" value="Unassembled WGS sequence"/>
</dbReference>
<dbReference type="STRING" id="497964.CfE428DRAFT_4710"/>
<gene>
    <name evidence="9" type="primary">hisC</name>
    <name evidence="11" type="ORF">CfE428DRAFT_4710</name>
</gene>
<dbReference type="InterPro" id="IPR050106">
    <property type="entry name" value="HistidinolP_aminotransfase"/>
</dbReference>
<keyword evidence="12" id="KW-1185">Reference proteome</keyword>
<keyword evidence="7 9" id="KW-0663">Pyridoxal phosphate</keyword>
<dbReference type="NCBIfam" id="TIGR01141">
    <property type="entry name" value="hisC"/>
    <property type="match status" value="1"/>
</dbReference>
<dbReference type="PANTHER" id="PTHR43643">
    <property type="entry name" value="HISTIDINOL-PHOSPHATE AMINOTRANSFERASE 2"/>
    <property type="match status" value="1"/>
</dbReference>
<comment type="caution">
    <text evidence="11">The sequence shown here is derived from an EMBL/GenBank/DDBJ whole genome shotgun (WGS) entry which is preliminary data.</text>
</comment>
<dbReference type="HAMAP" id="MF_01023">
    <property type="entry name" value="HisC_aminotrans_2"/>
    <property type="match status" value="1"/>
</dbReference>
<comment type="cofactor">
    <cofactor evidence="1 9">
        <name>pyridoxal 5'-phosphate</name>
        <dbReference type="ChEBI" id="CHEBI:597326"/>
    </cofactor>
</comment>
<dbReference type="GO" id="GO:0000105">
    <property type="term" value="P:L-histidine biosynthetic process"/>
    <property type="evidence" value="ECO:0007669"/>
    <property type="project" value="UniProtKB-UniRule"/>
</dbReference>
<proteinExistence type="inferred from homology"/>
<keyword evidence="6 9" id="KW-0808">Transferase</keyword>
<dbReference type="EC" id="2.6.1.9" evidence="9"/>
<protein>
    <recommendedName>
        <fullName evidence="9">Histidinol-phosphate aminotransferase</fullName>
        <ecNumber evidence="9">2.6.1.9</ecNumber>
    </recommendedName>
    <alternativeName>
        <fullName evidence="9">Imidazole acetol-phosphate transaminase</fullName>
    </alternativeName>
</protein>
<feature type="domain" description="Aminotransferase class I/classII large" evidence="10">
    <location>
        <begin position="78"/>
        <end position="399"/>
    </location>
</feature>
<keyword evidence="5 9" id="KW-0032">Aminotransferase</keyword>
<evidence type="ECO:0000256" key="9">
    <source>
        <dbReference type="HAMAP-Rule" id="MF_01023"/>
    </source>
</evidence>
<sequence length="414" mass="45836">MPRSGDYSGKAADSQLSTLNSQLLRPSFPLAFSQLQANVTAPMSLWNTAHPWLHDLVSYEPGKPIEDVARELGLKPSEIIKLASNENPLGPSPKALTAMHEALERANFYPDGGGYYLREGIAQKFGFARNQVILGCGSNEIIEFIGKAFLNAGDEIVVARHAFVVYKLMATLFGATTVEVADPNFAHDLDAMAKAITPKTKEVFIANPNNPTGTLLSQAEIDRFMAKVPDHVIVVFDEAYYEFLENPPDTLKYIREGRNVVVLRTFSKIQGLANLRIGYGLAKPELVEVLQKTRQPFNVNGIAQAGALAGLLDDEHQRKTRDITIEGRDYLQREFAAMGLDYVPSFANFVLVKVGDSKAVFQALMKRGVIVRDMTSYGLPEWIRVSIGTMEQNERFLKELKVLPNLAIREPVPA</sequence>
<feature type="modified residue" description="N6-(pyridoxal phosphate)lysine" evidence="9">
    <location>
        <position position="268"/>
    </location>
</feature>
<comment type="subunit">
    <text evidence="4 9">Homodimer.</text>
</comment>
<evidence type="ECO:0000313" key="11">
    <source>
        <dbReference type="EMBL" id="EDY17671.1"/>
    </source>
</evidence>
<dbReference type="InterPro" id="IPR015421">
    <property type="entry name" value="PyrdxlP-dep_Trfase_major"/>
</dbReference>
<keyword evidence="9" id="KW-0368">Histidine biosynthesis</keyword>
<organism evidence="11 12">
    <name type="scientific">Chthoniobacter flavus Ellin428</name>
    <dbReference type="NCBI Taxonomy" id="497964"/>
    <lineage>
        <taxon>Bacteria</taxon>
        <taxon>Pseudomonadati</taxon>
        <taxon>Verrucomicrobiota</taxon>
        <taxon>Spartobacteria</taxon>
        <taxon>Chthoniobacterales</taxon>
        <taxon>Chthoniobacteraceae</taxon>
        <taxon>Chthoniobacter</taxon>
    </lineage>
</organism>
<dbReference type="InterPro" id="IPR004839">
    <property type="entry name" value="Aminotransferase_I/II_large"/>
</dbReference>
<comment type="pathway">
    <text evidence="2 9">Amino-acid biosynthesis; L-histidine biosynthesis; L-histidine from 5-phospho-alpha-D-ribose 1-diphosphate: step 7/9.</text>
</comment>
<evidence type="ECO:0000256" key="6">
    <source>
        <dbReference type="ARBA" id="ARBA00022679"/>
    </source>
</evidence>